<dbReference type="GO" id="GO:0000139">
    <property type="term" value="C:Golgi membrane"/>
    <property type="evidence" value="ECO:0007669"/>
    <property type="project" value="UniProtKB-SubCell"/>
</dbReference>
<feature type="compositionally biased region" description="Acidic residues" evidence="10">
    <location>
        <begin position="643"/>
        <end position="654"/>
    </location>
</feature>
<dbReference type="STRING" id="101091.A0A1C7N970"/>
<feature type="compositionally biased region" description="Polar residues" evidence="10">
    <location>
        <begin position="753"/>
        <end position="765"/>
    </location>
</feature>
<keyword evidence="4" id="KW-0813">Transport</keyword>
<evidence type="ECO:0000313" key="11">
    <source>
        <dbReference type="EMBL" id="OBZ85637.1"/>
    </source>
</evidence>
<keyword evidence="5" id="KW-0653">Protein transport</keyword>
<organism evidence="11 12">
    <name type="scientific">Choanephora cucurbitarum</name>
    <dbReference type="NCBI Taxonomy" id="101091"/>
    <lineage>
        <taxon>Eukaryota</taxon>
        <taxon>Fungi</taxon>
        <taxon>Fungi incertae sedis</taxon>
        <taxon>Mucoromycota</taxon>
        <taxon>Mucoromycotina</taxon>
        <taxon>Mucoromycetes</taxon>
        <taxon>Mucorales</taxon>
        <taxon>Mucorineae</taxon>
        <taxon>Choanephoraceae</taxon>
        <taxon>Choanephoroideae</taxon>
        <taxon>Choanephora</taxon>
    </lineage>
</organism>
<dbReference type="GO" id="GO:0017119">
    <property type="term" value="C:Golgi transport complex"/>
    <property type="evidence" value="ECO:0007669"/>
    <property type="project" value="InterPro"/>
</dbReference>
<evidence type="ECO:0000256" key="1">
    <source>
        <dbReference type="ARBA" id="ARBA00004395"/>
    </source>
</evidence>
<dbReference type="SUPFAM" id="SSF74788">
    <property type="entry name" value="Cullin repeat-like"/>
    <property type="match status" value="1"/>
</dbReference>
<comment type="subcellular location">
    <subcellularLocation>
        <location evidence="1">Golgi apparatus membrane</location>
        <topology evidence="1">Peripheral membrane protein</topology>
    </subcellularLocation>
</comment>
<name>A0A1C7N970_9FUNG</name>
<comment type="similarity">
    <text evidence="2">Belongs to the COG8 family.</text>
</comment>
<evidence type="ECO:0000256" key="8">
    <source>
        <dbReference type="ARBA" id="ARBA00031347"/>
    </source>
</evidence>
<comment type="caution">
    <text evidence="11">The sequence shown here is derived from an EMBL/GenBank/DDBJ whole genome shotgun (WGS) entry which is preliminary data.</text>
</comment>
<reference evidence="11 12" key="1">
    <citation type="submission" date="2016-03" db="EMBL/GenBank/DDBJ databases">
        <title>Choanephora cucurbitarum.</title>
        <authorList>
            <person name="Min B."/>
            <person name="Park H."/>
            <person name="Park J.-H."/>
            <person name="Shin H.-D."/>
            <person name="Choi I.-G."/>
        </authorList>
    </citation>
    <scope>NUCLEOTIDE SEQUENCE [LARGE SCALE GENOMIC DNA]</scope>
    <source>
        <strain evidence="11 12">KUS-F28377</strain>
    </source>
</reference>
<feature type="compositionally biased region" description="Polar residues" evidence="10">
    <location>
        <begin position="548"/>
        <end position="560"/>
    </location>
</feature>
<feature type="compositionally biased region" description="Basic and acidic residues" evidence="10">
    <location>
        <begin position="655"/>
        <end position="690"/>
    </location>
</feature>
<feature type="compositionally biased region" description="Basic and acidic residues" evidence="10">
    <location>
        <begin position="700"/>
        <end position="749"/>
    </location>
</feature>
<dbReference type="InterPro" id="IPR007255">
    <property type="entry name" value="COG8"/>
</dbReference>
<evidence type="ECO:0000256" key="10">
    <source>
        <dbReference type="SAM" id="MobiDB-lite"/>
    </source>
</evidence>
<keyword evidence="9" id="KW-0175">Coiled coil</keyword>
<dbReference type="InterPro" id="IPR016159">
    <property type="entry name" value="Cullin_repeat-like_dom_sf"/>
</dbReference>
<dbReference type="Pfam" id="PF04124">
    <property type="entry name" value="Dor1"/>
    <property type="match status" value="1"/>
</dbReference>
<evidence type="ECO:0000256" key="2">
    <source>
        <dbReference type="ARBA" id="ARBA00006419"/>
    </source>
</evidence>
<keyword evidence="7" id="KW-0472">Membrane</keyword>
<evidence type="ECO:0000256" key="4">
    <source>
        <dbReference type="ARBA" id="ARBA00022448"/>
    </source>
</evidence>
<feature type="compositionally biased region" description="Basic residues" evidence="10">
    <location>
        <begin position="772"/>
        <end position="785"/>
    </location>
</feature>
<dbReference type="GO" id="GO:0015031">
    <property type="term" value="P:protein transport"/>
    <property type="evidence" value="ECO:0007669"/>
    <property type="project" value="UniProtKB-KW"/>
</dbReference>
<dbReference type="EMBL" id="LUGH01000375">
    <property type="protein sequence ID" value="OBZ85637.1"/>
    <property type="molecule type" value="Genomic_DNA"/>
</dbReference>
<feature type="coiled-coil region" evidence="9">
    <location>
        <begin position="89"/>
        <end position="116"/>
    </location>
</feature>
<dbReference type="GO" id="GO:0006891">
    <property type="term" value="P:intra-Golgi vesicle-mediated transport"/>
    <property type="evidence" value="ECO:0007669"/>
    <property type="project" value="TreeGrafter"/>
</dbReference>
<dbReference type="OrthoDB" id="1661054at2759"/>
<dbReference type="AlphaFoldDB" id="A0A1C7N970"/>
<dbReference type="Proteomes" id="UP000093000">
    <property type="component" value="Unassembled WGS sequence"/>
</dbReference>
<proteinExistence type="inferred from homology"/>
<gene>
    <name evidence="11" type="primary">Cog8</name>
    <name evidence="11" type="ORF">A0J61_06311</name>
</gene>
<evidence type="ECO:0000256" key="9">
    <source>
        <dbReference type="SAM" id="Coils"/>
    </source>
</evidence>
<sequence>MTMSSQTAYEENNDDLLCLLTDAWENPLKETIKDARWIHDYLTRLTSLSLDQLLHEPLELRQEQANAIKDAQQLACHEYPLLLHAQTCRDTVEETMDELDGQLEQFIQSVPELEEACRVFEAHANTIKQERNKIVRLLEHQQVLTDVLEIPQLMETCVRNSYYSEAMDLASHVRLLSVRYPLPIIHSIQQQVQASSDRMLIQLISHLRKPVRLAAAMNMVGFLRRMDAFDSEAELRMVFLRCRHDYLQQRLLRIKRDLSDDTRQRGVDAFEYTKKFIDIMREQMFETGTQYVSIFPHEQGTLLSDYMVHVTQLIKSTLTTYLPMIEDTSSLASLLNQLQYCGMSLGRIGLDFRNIIVHLFEEALQPMLIRWINNAAEELKTTISKATLEGSLPSTWMASKTTSTTQTKRSAFQPPMLLVGYPSLAVFTNNILSVLNSLRLLPAISLCQPIISTLDSCFLFISVALQQYGDYVQKHMPDELVFLQSYAAAYAQCCVPYLESCLVDGIYGHLSMPKKHEDAVNLVLQAYLPVRVKEPIPSELDKELLSKDQQMLDSKSSSLEKVNEIKTSPENLNETNTNTNTSSDETDWEHMQATDEIVIANDMKGKASQEERSEVNEVKTDDLVTEETTASPEEKEQYPTQESTEEENNDGNEILEEKTRDDGNVLEEKINEAKDEVNEKEDEREIKADEQDFQQMTEPIEEKVKEEESKKIDEADNTKKNDEADNTKKNDEADNTKKNDEADNTKEIEEAPSTDNKQNQQNAKQTESKPKTNQKKKHKNKKGKR</sequence>
<feature type="compositionally biased region" description="Low complexity" evidence="10">
    <location>
        <begin position="568"/>
        <end position="583"/>
    </location>
</feature>
<evidence type="ECO:0000256" key="3">
    <source>
        <dbReference type="ARBA" id="ARBA00020983"/>
    </source>
</evidence>
<feature type="region of interest" description="Disordered" evidence="10">
    <location>
        <begin position="548"/>
        <end position="587"/>
    </location>
</feature>
<feature type="region of interest" description="Disordered" evidence="10">
    <location>
        <begin position="604"/>
        <end position="785"/>
    </location>
</feature>
<dbReference type="PANTHER" id="PTHR21311:SF0">
    <property type="entry name" value="CONSERVED OLIGOMERIC GOLGI COMPLEX SUBUNIT 8"/>
    <property type="match status" value="1"/>
</dbReference>
<evidence type="ECO:0000256" key="7">
    <source>
        <dbReference type="ARBA" id="ARBA00023136"/>
    </source>
</evidence>
<feature type="compositionally biased region" description="Basic and acidic residues" evidence="10">
    <location>
        <begin position="604"/>
        <end position="622"/>
    </location>
</feature>
<evidence type="ECO:0000256" key="6">
    <source>
        <dbReference type="ARBA" id="ARBA00023034"/>
    </source>
</evidence>
<evidence type="ECO:0000313" key="12">
    <source>
        <dbReference type="Proteomes" id="UP000093000"/>
    </source>
</evidence>
<dbReference type="PANTHER" id="PTHR21311">
    <property type="entry name" value="CONSERVED OLIGOMERIC GOLGI COMPLEX COMPONENT 8"/>
    <property type="match status" value="1"/>
</dbReference>
<keyword evidence="12" id="KW-1185">Reference proteome</keyword>
<keyword evidence="6" id="KW-0333">Golgi apparatus</keyword>
<dbReference type="InParanoid" id="A0A1C7N970"/>
<protein>
    <recommendedName>
        <fullName evidence="3">Conserved oligomeric Golgi complex subunit 8</fullName>
    </recommendedName>
    <alternativeName>
        <fullName evidence="8">Component of oligomeric Golgi complex 8</fullName>
    </alternativeName>
</protein>
<evidence type="ECO:0000256" key="5">
    <source>
        <dbReference type="ARBA" id="ARBA00022927"/>
    </source>
</evidence>
<accession>A0A1C7N970</accession>